<keyword evidence="1" id="KW-0732">Signal</keyword>
<keyword evidence="3" id="KW-1185">Reference proteome</keyword>
<accession>A0A915I116</accession>
<reference evidence="4" key="1">
    <citation type="submission" date="2022-11" db="UniProtKB">
        <authorList>
            <consortium name="WormBaseParasite"/>
        </authorList>
    </citation>
    <scope>IDENTIFICATION</scope>
</reference>
<dbReference type="InterPro" id="IPR038645">
    <property type="entry name" value="TTC5_OB_sf"/>
</dbReference>
<dbReference type="WBParaSite" id="nRc.2.0.1.t07172-RA">
    <property type="protein sequence ID" value="nRc.2.0.1.t07172-RA"/>
    <property type="gene ID" value="nRc.2.0.1.g07172"/>
</dbReference>
<feature type="domain" description="Tetratricopeptide repeat protein 5 OB fold" evidence="2">
    <location>
        <begin position="12"/>
        <end position="88"/>
    </location>
</feature>
<name>A0A915I116_ROMCU</name>
<sequence>MHQCLIFLVIRSTFCIIDRFEFCSLVTVYNFDREKFGLVIGQTVEILDSDFDLIKYTVENQVYKYPRIRLQNPTKLIVNGKQCKMHDHVPSMTRVEMI</sequence>
<feature type="chain" id="PRO_5036779479" evidence="1">
    <location>
        <begin position="20"/>
        <end position="98"/>
    </location>
</feature>
<proteinExistence type="predicted"/>
<evidence type="ECO:0000259" key="2">
    <source>
        <dbReference type="Pfam" id="PF16669"/>
    </source>
</evidence>
<feature type="signal peptide" evidence="1">
    <location>
        <begin position="1"/>
        <end position="19"/>
    </location>
</feature>
<evidence type="ECO:0000313" key="3">
    <source>
        <dbReference type="Proteomes" id="UP000887565"/>
    </source>
</evidence>
<dbReference type="Gene3D" id="2.40.50.550">
    <property type="match status" value="1"/>
</dbReference>
<evidence type="ECO:0000256" key="1">
    <source>
        <dbReference type="SAM" id="SignalP"/>
    </source>
</evidence>
<dbReference type="Pfam" id="PF16669">
    <property type="entry name" value="TTC5_OB"/>
    <property type="match status" value="1"/>
</dbReference>
<dbReference type="AlphaFoldDB" id="A0A915I116"/>
<organism evidence="3 4">
    <name type="scientific">Romanomermis culicivorax</name>
    <name type="common">Nematode worm</name>
    <dbReference type="NCBI Taxonomy" id="13658"/>
    <lineage>
        <taxon>Eukaryota</taxon>
        <taxon>Metazoa</taxon>
        <taxon>Ecdysozoa</taxon>
        <taxon>Nematoda</taxon>
        <taxon>Enoplea</taxon>
        <taxon>Dorylaimia</taxon>
        <taxon>Mermithida</taxon>
        <taxon>Mermithoidea</taxon>
        <taxon>Mermithidae</taxon>
        <taxon>Romanomermis</taxon>
    </lineage>
</organism>
<dbReference type="InterPro" id="IPR032076">
    <property type="entry name" value="TTC5_OB"/>
</dbReference>
<evidence type="ECO:0000313" key="4">
    <source>
        <dbReference type="WBParaSite" id="nRc.2.0.1.t07172-RA"/>
    </source>
</evidence>
<protein>
    <submittedName>
        <fullName evidence="4">Tetratricopeptide repeat protein 5 OB fold domain-containing protein</fullName>
    </submittedName>
</protein>
<dbReference type="Proteomes" id="UP000887565">
    <property type="component" value="Unplaced"/>
</dbReference>